<protein>
    <submittedName>
        <fullName evidence="2">Uncharacterized protein</fullName>
    </submittedName>
</protein>
<feature type="region of interest" description="Disordered" evidence="1">
    <location>
        <begin position="23"/>
        <end position="55"/>
    </location>
</feature>
<feature type="compositionally biased region" description="Basic and acidic residues" evidence="1">
    <location>
        <begin position="172"/>
        <end position="184"/>
    </location>
</feature>
<dbReference type="AlphaFoldDB" id="A0A0H5R997"/>
<name>A0A0H5R997_9EUKA</name>
<dbReference type="EMBL" id="HACM01010258">
    <property type="protein sequence ID" value="CRZ10700.1"/>
    <property type="molecule type" value="Transcribed_RNA"/>
</dbReference>
<reference evidence="2" key="1">
    <citation type="submission" date="2015-04" db="EMBL/GenBank/DDBJ databases">
        <title>The genome sequence of the plant pathogenic Rhizarian Plasmodiophora brassicae reveals insights in its biotrophic life cycle and the origin of chitin synthesis.</title>
        <authorList>
            <person name="Schwelm A."/>
            <person name="Fogelqvist J."/>
            <person name="Knaust A."/>
            <person name="Julke S."/>
            <person name="Lilja T."/>
            <person name="Dhandapani V."/>
            <person name="Bonilla-Rosso G."/>
            <person name="Karlsson M."/>
            <person name="Shevchenko A."/>
            <person name="Choi S.R."/>
            <person name="Kim H.G."/>
            <person name="Park J.Y."/>
            <person name="Lim Y.P."/>
            <person name="Ludwig-Muller J."/>
            <person name="Dixelius C."/>
        </authorList>
    </citation>
    <scope>NUCLEOTIDE SEQUENCE</scope>
    <source>
        <tissue evidence="2">Potato root galls</tissue>
    </source>
</reference>
<evidence type="ECO:0000256" key="1">
    <source>
        <dbReference type="SAM" id="MobiDB-lite"/>
    </source>
</evidence>
<feature type="non-terminal residue" evidence="2">
    <location>
        <position position="1"/>
    </location>
</feature>
<evidence type="ECO:0000313" key="2">
    <source>
        <dbReference type="EMBL" id="CRZ10700.1"/>
    </source>
</evidence>
<feature type="compositionally biased region" description="Acidic residues" evidence="1">
    <location>
        <begin position="34"/>
        <end position="43"/>
    </location>
</feature>
<sequence>SEKASTRSTQAGSFRASGIIAMRKGGNIRKIPDSWDDSDEEEERPPLPEPVPILSVPRKPAPIVQLPTVQLLKRSPVDASEPALSFPMQTSGVRRIETARRQDHYDKTREMIFSSTLSTATANVKAPTLTMNPSNGSIRKAREVPCEQDPDFLRDMSLYTRKFNPGFGLDVNERAQVRPQKTYESEFPDALPRR</sequence>
<organism evidence="2">
    <name type="scientific">Spongospora subterranea</name>
    <dbReference type="NCBI Taxonomy" id="70186"/>
    <lineage>
        <taxon>Eukaryota</taxon>
        <taxon>Sar</taxon>
        <taxon>Rhizaria</taxon>
        <taxon>Endomyxa</taxon>
        <taxon>Phytomyxea</taxon>
        <taxon>Plasmodiophorida</taxon>
        <taxon>Plasmodiophoridae</taxon>
        <taxon>Spongospora</taxon>
    </lineage>
</organism>
<accession>A0A0H5R997</accession>
<feature type="region of interest" description="Disordered" evidence="1">
    <location>
        <begin position="172"/>
        <end position="194"/>
    </location>
</feature>
<proteinExistence type="predicted"/>